<proteinExistence type="predicted"/>
<comment type="caution">
    <text evidence="1">The sequence shown here is derived from an EMBL/GenBank/DDBJ whole genome shotgun (WGS) entry which is preliminary data.</text>
</comment>
<gene>
    <name evidence="1" type="ORF">VISI1226_19791</name>
</gene>
<dbReference type="GO" id="GO:0002143">
    <property type="term" value="P:tRNA wobble position uridine thiolation"/>
    <property type="evidence" value="ECO:0007669"/>
    <property type="project" value="InterPro"/>
</dbReference>
<dbReference type="NCBIfam" id="TIGR03011">
    <property type="entry name" value="sulf_tusB_dsrH"/>
    <property type="match status" value="1"/>
</dbReference>
<dbReference type="OrthoDB" id="9795117at2"/>
<dbReference type="PANTHER" id="PTHR37526:SF1">
    <property type="entry name" value="PROTEIN TUSB"/>
    <property type="match status" value="1"/>
</dbReference>
<dbReference type="Pfam" id="PF04077">
    <property type="entry name" value="DsrH"/>
    <property type="match status" value="1"/>
</dbReference>
<dbReference type="GO" id="GO:1990228">
    <property type="term" value="C:sulfurtransferase complex"/>
    <property type="evidence" value="ECO:0007669"/>
    <property type="project" value="TreeGrafter"/>
</dbReference>
<organism evidence="1 2">
    <name type="scientific">Vibrio sinaloensis DSM 21326</name>
    <dbReference type="NCBI Taxonomy" id="945550"/>
    <lineage>
        <taxon>Bacteria</taxon>
        <taxon>Pseudomonadati</taxon>
        <taxon>Pseudomonadota</taxon>
        <taxon>Gammaproteobacteria</taxon>
        <taxon>Vibrionales</taxon>
        <taxon>Vibrionaceae</taxon>
        <taxon>Vibrio</taxon>
        <taxon>Vibrio oreintalis group</taxon>
    </lineage>
</organism>
<dbReference type="RefSeq" id="WP_008075303.1">
    <property type="nucleotide sequence ID" value="NZ_AEVT01000044.1"/>
</dbReference>
<dbReference type="eggNOG" id="COG2168">
    <property type="taxonomic scope" value="Bacteria"/>
</dbReference>
<accession>E8M4M3</accession>
<evidence type="ECO:0000313" key="2">
    <source>
        <dbReference type="Proteomes" id="UP000006228"/>
    </source>
</evidence>
<dbReference type="Gene3D" id="3.40.1260.10">
    <property type="entry name" value="DsrEFH-like"/>
    <property type="match status" value="1"/>
</dbReference>
<reference evidence="1 2" key="1">
    <citation type="journal article" date="2012" name="Int. J. Syst. Evol. Microbiol.">
        <title>Vibrio caribbeanicus sp. nov., isolated from the marine sponge Scleritoderma cyanea.</title>
        <authorList>
            <person name="Hoffmann M."/>
            <person name="Monday S.R."/>
            <person name="Allard M.W."/>
            <person name="Strain E.A."/>
            <person name="Whittaker P."/>
            <person name="Naum M."/>
            <person name="McCarthy P.J."/>
            <person name="Lopez J.V."/>
            <person name="Fischer M."/>
            <person name="Brown E.W."/>
        </authorList>
    </citation>
    <scope>NUCLEOTIDE SEQUENCE [LARGE SCALE GENOMIC DNA]</scope>
    <source>
        <strain evidence="2">DSMZ 21326</strain>
    </source>
</reference>
<evidence type="ECO:0000313" key="1">
    <source>
        <dbReference type="EMBL" id="EGA71048.1"/>
    </source>
</evidence>
<dbReference type="GeneID" id="95568572"/>
<dbReference type="PANTHER" id="PTHR37526">
    <property type="entry name" value="PROTEIN TUSB"/>
    <property type="match status" value="1"/>
</dbReference>
<sequence length="91" mass="10096">MLHIVKTISALEDVMRVLRDGDSLLLVEQAVFAANPQHKAYRQIQGVEISVLTADAKARAIDNRISPSVTFVDFAGFVELTEKHANSTTWE</sequence>
<dbReference type="EMBL" id="AEVT01000044">
    <property type="protein sequence ID" value="EGA71048.1"/>
    <property type="molecule type" value="Genomic_DNA"/>
</dbReference>
<dbReference type="InterPro" id="IPR027396">
    <property type="entry name" value="DsrEFH-like"/>
</dbReference>
<dbReference type="InterPro" id="IPR007215">
    <property type="entry name" value="Sulphur_relay_TusB/DsrH"/>
</dbReference>
<dbReference type="SUPFAM" id="SSF75169">
    <property type="entry name" value="DsrEFH-like"/>
    <property type="match status" value="1"/>
</dbReference>
<protein>
    <submittedName>
        <fullName evidence="1">Uncharacterized protein</fullName>
    </submittedName>
</protein>
<name>E8M4M3_PHOS4</name>
<dbReference type="Proteomes" id="UP000006228">
    <property type="component" value="Unassembled WGS sequence"/>
</dbReference>
<dbReference type="AlphaFoldDB" id="E8M4M3"/>